<keyword evidence="2" id="KW-1185">Reference proteome</keyword>
<dbReference type="RefSeq" id="WP_407142146.1">
    <property type="nucleotide sequence ID" value="NZ_JBGQQI010000015.1"/>
</dbReference>
<protein>
    <submittedName>
        <fullName evidence="1">Uncharacterized protein</fullName>
    </submittedName>
</protein>
<name>A0ABW8UJ53_9LACT</name>
<reference evidence="1 2" key="1">
    <citation type="submission" date="2024-08" db="EMBL/GenBank/DDBJ databases">
        <authorList>
            <person name="Arias E."/>
        </authorList>
    </citation>
    <scope>NUCLEOTIDE SEQUENCE [LARGE SCALE GENOMIC DNA]</scope>
    <source>
        <strain evidence="1 2">FAM 24106</strain>
    </source>
</reference>
<proteinExistence type="predicted"/>
<dbReference type="EMBL" id="JBGQQK010000016">
    <property type="protein sequence ID" value="MFL2102948.1"/>
    <property type="molecule type" value="Genomic_DNA"/>
</dbReference>
<comment type="caution">
    <text evidence="1">The sequence shown here is derived from an EMBL/GenBank/DDBJ whole genome shotgun (WGS) entry which is preliminary data.</text>
</comment>
<sequence length="63" mass="7090">MKKLLFSTIRTMSIEVFAHTSSTSIDGKIGKQKLVIDDASNGIRDAFSFDELINELSINDYTY</sequence>
<gene>
    <name evidence="1" type="ORF">ACEN37_06725</name>
</gene>
<evidence type="ECO:0000313" key="2">
    <source>
        <dbReference type="Proteomes" id="UP001625374"/>
    </source>
</evidence>
<dbReference type="Proteomes" id="UP001625374">
    <property type="component" value="Unassembled WGS sequence"/>
</dbReference>
<accession>A0ABW8UJ53</accession>
<evidence type="ECO:0000313" key="1">
    <source>
        <dbReference type="EMBL" id="MFL2102948.1"/>
    </source>
</evidence>
<organism evidence="1 2">
    <name type="scientific">Marinilactibacillus psychrotolerans</name>
    <dbReference type="NCBI Taxonomy" id="191770"/>
    <lineage>
        <taxon>Bacteria</taxon>
        <taxon>Bacillati</taxon>
        <taxon>Bacillota</taxon>
        <taxon>Bacilli</taxon>
        <taxon>Lactobacillales</taxon>
        <taxon>Carnobacteriaceae</taxon>
        <taxon>Marinilactibacillus</taxon>
    </lineage>
</organism>